<sequence>MQRIITAFVFALLVVSGCRESAPQPTARPSGPPAVDISTLPDYLRYPGATAVERMALNTEDSKGTSWTLVSADPRPQIEAWYQSSVEKAGWARDPEGGKVGMLEWINPDKTEVIKMLVYEKDGKSNISITQALKLKS</sequence>
<accession>A0A937XDM0</accession>
<keyword evidence="1" id="KW-0732">Signal</keyword>
<feature type="signal peptide" evidence="1">
    <location>
        <begin position="1"/>
        <end position="21"/>
    </location>
</feature>
<organism evidence="2 3">
    <name type="scientific">candidate division WOR-3 bacterium</name>
    <dbReference type="NCBI Taxonomy" id="2052148"/>
    <lineage>
        <taxon>Bacteria</taxon>
        <taxon>Bacteria division WOR-3</taxon>
    </lineage>
</organism>
<gene>
    <name evidence="2" type="ORF">FJY68_07995</name>
</gene>
<name>A0A937XDM0_UNCW3</name>
<proteinExistence type="predicted"/>
<reference evidence="2" key="1">
    <citation type="submission" date="2019-03" db="EMBL/GenBank/DDBJ databases">
        <title>Lake Tanganyika Metagenome-Assembled Genomes (MAGs).</title>
        <authorList>
            <person name="Tran P."/>
        </authorList>
    </citation>
    <scope>NUCLEOTIDE SEQUENCE</scope>
    <source>
        <strain evidence="2">K_DeepCast_150m_m2_040</strain>
    </source>
</reference>
<comment type="caution">
    <text evidence="2">The sequence shown here is derived from an EMBL/GenBank/DDBJ whole genome shotgun (WGS) entry which is preliminary data.</text>
</comment>
<dbReference type="AlphaFoldDB" id="A0A937XDM0"/>
<evidence type="ECO:0000313" key="3">
    <source>
        <dbReference type="Proteomes" id="UP000779900"/>
    </source>
</evidence>
<evidence type="ECO:0000256" key="1">
    <source>
        <dbReference type="SAM" id="SignalP"/>
    </source>
</evidence>
<dbReference type="Proteomes" id="UP000779900">
    <property type="component" value="Unassembled WGS sequence"/>
</dbReference>
<feature type="chain" id="PRO_5037783711" evidence="1">
    <location>
        <begin position="22"/>
        <end position="137"/>
    </location>
</feature>
<evidence type="ECO:0000313" key="2">
    <source>
        <dbReference type="EMBL" id="MBM3331775.1"/>
    </source>
</evidence>
<dbReference type="EMBL" id="VGIR01000043">
    <property type="protein sequence ID" value="MBM3331775.1"/>
    <property type="molecule type" value="Genomic_DNA"/>
</dbReference>
<dbReference type="PROSITE" id="PS51257">
    <property type="entry name" value="PROKAR_LIPOPROTEIN"/>
    <property type="match status" value="1"/>
</dbReference>
<protein>
    <submittedName>
        <fullName evidence="2">Uncharacterized protein</fullName>
    </submittedName>
</protein>